<evidence type="ECO:0000313" key="7">
    <source>
        <dbReference type="EMBL" id="EAP76020.1"/>
    </source>
</evidence>
<keyword evidence="3" id="KW-0813">Transport</keyword>
<evidence type="ECO:0000256" key="3">
    <source>
        <dbReference type="ARBA" id="ARBA00022448"/>
    </source>
</evidence>
<keyword evidence="8" id="KW-1185">Reference proteome</keyword>
<dbReference type="SUPFAM" id="SSF53807">
    <property type="entry name" value="Helical backbone' metal receptor"/>
    <property type="match status" value="1"/>
</dbReference>
<name>A3SNI0_ROSNI</name>
<dbReference type="EMBL" id="AALY01000002">
    <property type="protein sequence ID" value="EAP76020.1"/>
    <property type="molecule type" value="Genomic_DNA"/>
</dbReference>
<comment type="caution">
    <text evidence="7">The sequence shown here is derived from an EMBL/GenBank/DDBJ whole genome shotgun (WGS) entry which is preliminary data.</text>
</comment>
<dbReference type="eggNOG" id="COG4531">
    <property type="taxonomic scope" value="Bacteria"/>
</dbReference>
<gene>
    <name evidence="7" type="ORF">ISM_14180</name>
</gene>
<dbReference type="InterPro" id="IPR006127">
    <property type="entry name" value="ZnuA-like"/>
</dbReference>
<evidence type="ECO:0000313" key="8">
    <source>
        <dbReference type="Proteomes" id="UP000005954"/>
    </source>
</evidence>
<evidence type="ECO:0000256" key="5">
    <source>
        <dbReference type="ARBA" id="ARBA00022906"/>
    </source>
</evidence>
<comment type="similarity">
    <text evidence="1">Belongs to the bacterial solute-binding protein 9 family.</text>
</comment>
<evidence type="ECO:0000256" key="6">
    <source>
        <dbReference type="SAM" id="MobiDB-lite"/>
    </source>
</evidence>
<evidence type="ECO:0000256" key="4">
    <source>
        <dbReference type="ARBA" id="ARBA00022729"/>
    </source>
</evidence>
<dbReference type="STRING" id="89187.ISM_14180"/>
<accession>A3SNI0</accession>
<dbReference type="PANTHER" id="PTHR42953:SF3">
    <property type="entry name" value="HIGH-AFFINITY ZINC UPTAKE SYSTEM PROTEIN ZNUA"/>
    <property type="match status" value="1"/>
</dbReference>
<keyword evidence="5" id="KW-0406">Ion transport</keyword>
<dbReference type="Pfam" id="PF01297">
    <property type="entry name" value="ZnuA"/>
    <property type="match status" value="1"/>
</dbReference>
<reference evidence="7 8" key="1">
    <citation type="submission" date="2005-12" db="EMBL/GenBank/DDBJ databases">
        <authorList>
            <person name="Moran M.A."/>
            <person name="Ferriera S."/>
            <person name="Johnson J."/>
            <person name="Kravitz S."/>
            <person name="Halpern A."/>
            <person name="Remington K."/>
            <person name="Beeson K."/>
            <person name="Tran B."/>
            <person name="Rogers Y.-H."/>
            <person name="Friedman R."/>
            <person name="Venter J.C."/>
        </authorList>
    </citation>
    <scope>NUCLEOTIDE SEQUENCE [LARGE SCALE GENOMIC DNA]</scope>
    <source>
        <strain evidence="8">ATCC BAA-591 / DSM 15170 / ISM</strain>
    </source>
</reference>
<dbReference type="Gene3D" id="3.40.50.1980">
    <property type="entry name" value="Nitrogenase molybdenum iron protein domain"/>
    <property type="match status" value="3"/>
</dbReference>
<dbReference type="AlphaFoldDB" id="A3SNI0"/>
<organism evidence="7 8">
    <name type="scientific">Roseovarius nubinhibens (strain ATCC BAA-591 / DSM 15170 / ISM)</name>
    <dbReference type="NCBI Taxonomy" id="89187"/>
    <lineage>
        <taxon>Bacteria</taxon>
        <taxon>Pseudomonadati</taxon>
        <taxon>Pseudomonadota</taxon>
        <taxon>Alphaproteobacteria</taxon>
        <taxon>Rhodobacterales</taxon>
        <taxon>Roseobacteraceae</taxon>
        <taxon>Roseovarius</taxon>
    </lineage>
</organism>
<protein>
    <recommendedName>
        <fullName evidence="2">High-affinity zinc uptake system protein ZnuA</fullName>
    </recommendedName>
</protein>
<feature type="region of interest" description="Disordered" evidence="6">
    <location>
        <begin position="117"/>
        <end position="186"/>
    </location>
</feature>
<proteinExistence type="inferred from homology"/>
<evidence type="ECO:0000256" key="2">
    <source>
        <dbReference type="ARBA" id="ARBA00015915"/>
    </source>
</evidence>
<dbReference type="GO" id="GO:0006829">
    <property type="term" value="P:zinc ion transport"/>
    <property type="evidence" value="ECO:0007669"/>
    <property type="project" value="UniProtKB-KW"/>
</dbReference>
<dbReference type="GO" id="GO:0046872">
    <property type="term" value="F:metal ion binding"/>
    <property type="evidence" value="ECO:0007669"/>
    <property type="project" value="InterPro"/>
</dbReference>
<keyword evidence="5" id="KW-0862">Zinc</keyword>
<dbReference type="InterPro" id="IPR050492">
    <property type="entry name" value="Bact_metal-bind_prot9"/>
</dbReference>
<evidence type="ECO:0000256" key="1">
    <source>
        <dbReference type="ARBA" id="ARBA00011028"/>
    </source>
</evidence>
<dbReference type="PANTHER" id="PTHR42953">
    <property type="entry name" value="HIGH-AFFINITY ZINC UPTAKE SYSTEM PROTEIN ZNUA-RELATED"/>
    <property type="match status" value="1"/>
</dbReference>
<dbReference type="HOGENOM" id="CLU_016838_1_2_5"/>
<keyword evidence="5" id="KW-0864">Zinc transport</keyword>
<keyword evidence="4" id="KW-0732">Signal</keyword>
<dbReference type="Proteomes" id="UP000005954">
    <property type="component" value="Unassembled WGS sequence"/>
</dbReference>
<sequence length="348" mass="36931">MTLVAGLGLPVAAAAEPAVVTDIAPVESLVARVMQGVGTPGRLVPRGASPHDARLKPSDAAALAKADLVVMVGGGLTPWLSEAQQSLAPEAHVIRLMEAETSIVLPTRDEVEFAHEEHGHEAHGHDEHGHDDHGHDDHGHDEHAHDEKGHDDHAHDEKGHDGHGHDEKGHDGHDHGPNDPHGWLDPENARAWARLIADELIEKDPENAAVYRENLAQADAEIVAARDKARAVLAPVKDVPFVVSHDAFQYFEKAFDVTAAGAIALSDARAPGPKRVAEIREVLEKRGVACVLTEPGLNPALAQSVAEVTGARLVALDPMGLELPEGPGLYPAMIVEMATRLAGCLSDS</sequence>